<dbReference type="Pfam" id="PF02627">
    <property type="entry name" value="CMD"/>
    <property type="match status" value="1"/>
</dbReference>
<dbReference type="PANTHER" id="PTHR34846:SF5">
    <property type="entry name" value="CARBOXYMUCONOLACTONE DECARBOXYLASE-LIKE DOMAIN-CONTAINING PROTEIN"/>
    <property type="match status" value="1"/>
</dbReference>
<protein>
    <submittedName>
        <fullName evidence="2">Alkyl hydroperoxide reductase AhpD</fullName>
    </submittedName>
</protein>
<sequence>MTDAHRFFLDKADPGSWRALNGLSRKVHAAAEGAGLTPAVVELMNVRVSQLNACAYCLDMHVRLALKAGISGQQLAVLSAWREVDLYTEVERAALAIGEAATLLPDDETRLEELATARDALTDEQYSALQWAAVTINAFNRVSILSRHPVRHDPDLR</sequence>
<dbReference type="InterPro" id="IPR029032">
    <property type="entry name" value="AhpD-like"/>
</dbReference>
<evidence type="ECO:0000313" key="2">
    <source>
        <dbReference type="EMBL" id="GGG62658.1"/>
    </source>
</evidence>
<keyword evidence="3" id="KW-1185">Reference proteome</keyword>
<dbReference type="InterPro" id="IPR003779">
    <property type="entry name" value="CMD-like"/>
</dbReference>
<reference evidence="2" key="2">
    <citation type="submission" date="2020-09" db="EMBL/GenBank/DDBJ databases">
        <authorList>
            <person name="Sun Q."/>
            <person name="Zhou Y."/>
        </authorList>
    </citation>
    <scope>NUCLEOTIDE SEQUENCE</scope>
    <source>
        <strain evidence="2">CGMCC 1.12187</strain>
    </source>
</reference>
<dbReference type="Proteomes" id="UP000638848">
    <property type="component" value="Unassembled WGS sequence"/>
</dbReference>
<feature type="domain" description="Carboxymuconolactone decarboxylase-like" evidence="1">
    <location>
        <begin position="29"/>
        <end position="99"/>
    </location>
</feature>
<dbReference type="RefSeq" id="WP_188538116.1">
    <property type="nucleotide sequence ID" value="NZ_BMEQ01000015.1"/>
</dbReference>
<dbReference type="InterPro" id="IPR004675">
    <property type="entry name" value="AhpD_core"/>
</dbReference>
<reference evidence="2" key="1">
    <citation type="journal article" date="2014" name="Int. J. Syst. Evol. Microbiol.">
        <title>Complete genome sequence of Corynebacterium casei LMG S-19264T (=DSM 44701T), isolated from a smear-ripened cheese.</title>
        <authorList>
            <consortium name="US DOE Joint Genome Institute (JGI-PGF)"/>
            <person name="Walter F."/>
            <person name="Albersmeier A."/>
            <person name="Kalinowski J."/>
            <person name="Ruckert C."/>
        </authorList>
    </citation>
    <scope>NUCLEOTIDE SEQUENCE</scope>
    <source>
        <strain evidence="2">CGMCC 1.12187</strain>
    </source>
</reference>
<proteinExistence type="predicted"/>
<dbReference type="Gene3D" id="1.20.1290.10">
    <property type="entry name" value="AhpD-like"/>
    <property type="match status" value="1"/>
</dbReference>
<evidence type="ECO:0000259" key="1">
    <source>
        <dbReference type="Pfam" id="PF02627"/>
    </source>
</evidence>
<dbReference type="NCBIfam" id="TIGR00778">
    <property type="entry name" value="ahpD_dom"/>
    <property type="match status" value="1"/>
</dbReference>
<dbReference type="EMBL" id="BMEQ01000015">
    <property type="protein sequence ID" value="GGG62658.1"/>
    <property type="molecule type" value="Genomic_DNA"/>
</dbReference>
<evidence type="ECO:0000313" key="3">
    <source>
        <dbReference type="Proteomes" id="UP000638848"/>
    </source>
</evidence>
<dbReference type="SUPFAM" id="SSF69118">
    <property type="entry name" value="AhpD-like"/>
    <property type="match status" value="1"/>
</dbReference>
<organism evidence="2 3">
    <name type="scientific">Kocuria dechangensis</name>
    <dbReference type="NCBI Taxonomy" id="1176249"/>
    <lineage>
        <taxon>Bacteria</taxon>
        <taxon>Bacillati</taxon>
        <taxon>Actinomycetota</taxon>
        <taxon>Actinomycetes</taxon>
        <taxon>Micrococcales</taxon>
        <taxon>Micrococcaceae</taxon>
        <taxon>Kocuria</taxon>
    </lineage>
</organism>
<dbReference type="PANTHER" id="PTHR34846">
    <property type="entry name" value="4-CARBOXYMUCONOLACTONE DECARBOXYLASE FAMILY PROTEIN (AFU_ORTHOLOGUE AFUA_6G11590)"/>
    <property type="match status" value="1"/>
</dbReference>
<gene>
    <name evidence="2" type="ORF">GCM10011374_27390</name>
</gene>
<dbReference type="GO" id="GO:0051920">
    <property type="term" value="F:peroxiredoxin activity"/>
    <property type="evidence" value="ECO:0007669"/>
    <property type="project" value="InterPro"/>
</dbReference>
<name>A0A917GZA1_9MICC</name>
<accession>A0A917GZA1</accession>
<comment type="caution">
    <text evidence="2">The sequence shown here is derived from an EMBL/GenBank/DDBJ whole genome shotgun (WGS) entry which is preliminary data.</text>
</comment>
<dbReference type="AlphaFoldDB" id="A0A917GZA1"/>